<gene>
    <name evidence="10" type="ORF">GCM10023165_27270</name>
</gene>
<dbReference type="PANTHER" id="PTHR11795:SF445">
    <property type="entry name" value="AMINO ACID ABC TRANSPORTER PERMEASE PROTEIN"/>
    <property type="match status" value="1"/>
</dbReference>
<feature type="transmembrane region" description="Helical" evidence="9">
    <location>
        <begin position="12"/>
        <end position="33"/>
    </location>
</feature>
<evidence type="ECO:0000256" key="5">
    <source>
        <dbReference type="ARBA" id="ARBA00022970"/>
    </source>
</evidence>
<evidence type="ECO:0000256" key="6">
    <source>
        <dbReference type="ARBA" id="ARBA00022989"/>
    </source>
</evidence>
<evidence type="ECO:0000256" key="7">
    <source>
        <dbReference type="ARBA" id="ARBA00023136"/>
    </source>
</evidence>
<evidence type="ECO:0000256" key="3">
    <source>
        <dbReference type="ARBA" id="ARBA00022475"/>
    </source>
</evidence>
<evidence type="ECO:0000256" key="8">
    <source>
        <dbReference type="ARBA" id="ARBA00037998"/>
    </source>
</evidence>
<dbReference type="RefSeq" id="WP_345538496.1">
    <property type="nucleotide sequence ID" value="NZ_BAABGJ010000026.1"/>
</dbReference>
<sequence>MSGFTLPSISLLSQSILSGIFVGALYGLMGLGLSLSWGLLRLINLAHFAFAFLAAYLCYQMATMGMDPLLTLAVIVPLFFVLGAALHWVMVRFSVTPFNSLLLTFGLTGIAESVIQSIWTADFRKLESSYGEHKFKVAGLFVPVPELITLIIAVALAFAVWAVLRYTDLGRALRAAAQDGPVAAAFGVNERALGLILAGTCAALASIAGVCLALSFTLTPSQMYAWVGVVFAAVMLGGLGSALGPLVAGTLIGVSEAVTMAVTAPSWAPIVSFTLLIVILILKPGKAG</sequence>
<dbReference type="InterPro" id="IPR001851">
    <property type="entry name" value="ABC_transp_permease"/>
</dbReference>
<evidence type="ECO:0000313" key="11">
    <source>
        <dbReference type="Proteomes" id="UP001500975"/>
    </source>
</evidence>
<feature type="transmembrane region" description="Helical" evidence="9">
    <location>
        <begin position="69"/>
        <end position="89"/>
    </location>
</feature>
<feature type="transmembrane region" description="Helical" evidence="9">
    <location>
        <begin position="192"/>
        <end position="216"/>
    </location>
</feature>
<feature type="transmembrane region" description="Helical" evidence="9">
    <location>
        <begin position="39"/>
        <end position="57"/>
    </location>
</feature>
<keyword evidence="6 9" id="KW-1133">Transmembrane helix</keyword>
<evidence type="ECO:0000313" key="10">
    <source>
        <dbReference type="EMBL" id="GAA4344254.1"/>
    </source>
</evidence>
<evidence type="ECO:0000256" key="2">
    <source>
        <dbReference type="ARBA" id="ARBA00022448"/>
    </source>
</evidence>
<comment type="similarity">
    <text evidence="8">Belongs to the binding-protein-dependent transport system permease family. LivHM subfamily.</text>
</comment>
<dbReference type="CDD" id="cd06582">
    <property type="entry name" value="TM_PBP1_LivH_like"/>
    <property type="match status" value="1"/>
</dbReference>
<keyword evidence="4 9" id="KW-0812">Transmembrane</keyword>
<name>A0ABP8HTQ5_9BURK</name>
<dbReference type="InterPro" id="IPR052157">
    <property type="entry name" value="BCAA_transport_permease"/>
</dbReference>
<evidence type="ECO:0000256" key="9">
    <source>
        <dbReference type="SAM" id="Phobius"/>
    </source>
</evidence>
<proteinExistence type="inferred from homology"/>
<comment type="caution">
    <text evidence="10">The sequence shown here is derived from an EMBL/GenBank/DDBJ whole genome shotgun (WGS) entry which is preliminary data.</text>
</comment>
<comment type="subcellular location">
    <subcellularLocation>
        <location evidence="1">Cell membrane</location>
        <topology evidence="1">Multi-pass membrane protein</topology>
    </subcellularLocation>
</comment>
<keyword evidence="7 9" id="KW-0472">Membrane</keyword>
<keyword evidence="11" id="KW-1185">Reference proteome</keyword>
<accession>A0ABP8HTQ5</accession>
<keyword evidence="2" id="KW-0813">Transport</keyword>
<evidence type="ECO:0000256" key="1">
    <source>
        <dbReference type="ARBA" id="ARBA00004651"/>
    </source>
</evidence>
<organism evidence="10 11">
    <name type="scientific">Variovorax defluvii</name>
    <dbReference type="NCBI Taxonomy" id="913761"/>
    <lineage>
        <taxon>Bacteria</taxon>
        <taxon>Pseudomonadati</taxon>
        <taxon>Pseudomonadota</taxon>
        <taxon>Betaproteobacteria</taxon>
        <taxon>Burkholderiales</taxon>
        <taxon>Comamonadaceae</taxon>
        <taxon>Variovorax</taxon>
    </lineage>
</organism>
<feature type="transmembrane region" description="Helical" evidence="9">
    <location>
        <begin position="101"/>
        <end position="119"/>
    </location>
</feature>
<protein>
    <submittedName>
        <fullName evidence="10">Branched-chain amino acid ABC transporter permease</fullName>
    </submittedName>
</protein>
<feature type="transmembrane region" description="Helical" evidence="9">
    <location>
        <begin position="140"/>
        <end position="164"/>
    </location>
</feature>
<dbReference type="Pfam" id="PF02653">
    <property type="entry name" value="BPD_transp_2"/>
    <property type="match status" value="1"/>
</dbReference>
<dbReference type="EMBL" id="BAABGJ010000026">
    <property type="protein sequence ID" value="GAA4344254.1"/>
    <property type="molecule type" value="Genomic_DNA"/>
</dbReference>
<keyword evidence="5" id="KW-0029">Amino-acid transport</keyword>
<feature type="transmembrane region" description="Helical" evidence="9">
    <location>
        <begin position="264"/>
        <end position="282"/>
    </location>
</feature>
<feature type="transmembrane region" description="Helical" evidence="9">
    <location>
        <begin position="223"/>
        <end position="244"/>
    </location>
</feature>
<keyword evidence="3" id="KW-1003">Cell membrane</keyword>
<evidence type="ECO:0000256" key="4">
    <source>
        <dbReference type="ARBA" id="ARBA00022692"/>
    </source>
</evidence>
<reference evidence="11" key="1">
    <citation type="journal article" date="2019" name="Int. J. Syst. Evol. Microbiol.">
        <title>The Global Catalogue of Microorganisms (GCM) 10K type strain sequencing project: providing services to taxonomists for standard genome sequencing and annotation.</title>
        <authorList>
            <consortium name="The Broad Institute Genomics Platform"/>
            <consortium name="The Broad Institute Genome Sequencing Center for Infectious Disease"/>
            <person name="Wu L."/>
            <person name="Ma J."/>
        </authorList>
    </citation>
    <scope>NUCLEOTIDE SEQUENCE [LARGE SCALE GENOMIC DNA]</scope>
    <source>
        <strain evidence="11">JCM 17804</strain>
    </source>
</reference>
<dbReference type="Proteomes" id="UP001500975">
    <property type="component" value="Unassembled WGS sequence"/>
</dbReference>
<dbReference type="PANTHER" id="PTHR11795">
    <property type="entry name" value="BRANCHED-CHAIN AMINO ACID TRANSPORT SYSTEM PERMEASE PROTEIN LIVH"/>
    <property type="match status" value="1"/>
</dbReference>